<keyword evidence="4" id="KW-1185">Reference proteome</keyword>
<evidence type="ECO:0000256" key="2">
    <source>
        <dbReference type="SAM" id="SignalP"/>
    </source>
</evidence>
<dbReference type="AlphaFoldDB" id="A0A4Y3VWV6"/>
<protein>
    <recommendedName>
        <fullName evidence="5">Lipoprotein</fullName>
    </recommendedName>
</protein>
<dbReference type="Proteomes" id="UP000317881">
    <property type="component" value="Unassembled WGS sequence"/>
</dbReference>
<dbReference type="RefSeq" id="WP_141315540.1">
    <property type="nucleotide sequence ID" value="NZ_BJND01000096.1"/>
</dbReference>
<comment type="caution">
    <text evidence="3">The sequence shown here is derived from an EMBL/GenBank/DDBJ whole genome shotgun (WGS) entry which is preliminary data.</text>
</comment>
<feature type="transmembrane region" description="Helical" evidence="1">
    <location>
        <begin position="199"/>
        <end position="220"/>
    </location>
</feature>
<keyword evidence="1" id="KW-0472">Membrane</keyword>
<gene>
    <name evidence="3" type="ORF">SSP24_78440</name>
</gene>
<keyword evidence="1" id="KW-1133">Transmembrane helix</keyword>
<sequence length="240" mass="25752">MTRPRFAARAAVLAALSVVLLSSCGSSEPEISGPELFREYTRSTDVENDKFPTDDGRSSEDRLANFAAYYTPEQLQYALLAATPCDDTATEPPCSPNASVRQAAKDFAGASGTLYQRSVLVKREDKSLELVTLYVARSADKKTALIDSDGATYTGGLDDFRRHNDIFDVDDTILTPQGIDSVPGEGKIVAVSGHTPVNWVPWVVGGAAVVVLPVAGVAAGRRLAPRRRIRTRRSPQSPAA</sequence>
<feature type="chain" id="PRO_5038710586" description="Lipoprotein" evidence="2">
    <location>
        <begin position="28"/>
        <end position="240"/>
    </location>
</feature>
<dbReference type="OrthoDB" id="3472201at2"/>
<proteinExistence type="predicted"/>
<dbReference type="PROSITE" id="PS51257">
    <property type="entry name" value="PROKAR_LIPOPROTEIN"/>
    <property type="match status" value="1"/>
</dbReference>
<name>A0A4Y3VWV6_9ACTN</name>
<evidence type="ECO:0000313" key="4">
    <source>
        <dbReference type="Proteomes" id="UP000317881"/>
    </source>
</evidence>
<dbReference type="EMBL" id="BJND01000096">
    <property type="protein sequence ID" value="GEC10189.1"/>
    <property type="molecule type" value="Genomic_DNA"/>
</dbReference>
<organism evidence="3 4">
    <name type="scientific">Streptomyces spinoverrucosus</name>
    <dbReference type="NCBI Taxonomy" id="284043"/>
    <lineage>
        <taxon>Bacteria</taxon>
        <taxon>Bacillati</taxon>
        <taxon>Actinomycetota</taxon>
        <taxon>Actinomycetes</taxon>
        <taxon>Kitasatosporales</taxon>
        <taxon>Streptomycetaceae</taxon>
        <taxon>Streptomyces</taxon>
    </lineage>
</organism>
<reference evidence="3 4" key="1">
    <citation type="submission" date="2019-06" db="EMBL/GenBank/DDBJ databases">
        <title>Whole genome shotgun sequence of Streptomyces spinoverrucosus NBRC 14228.</title>
        <authorList>
            <person name="Hosoyama A."/>
            <person name="Uohara A."/>
            <person name="Ohji S."/>
            <person name="Ichikawa N."/>
        </authorList>
    </citation>
    <scope>NUCLEOTIDE SEQUENCE [LARGE SCALE GENOMIC DNA]</scope>
    <source>
        <strain evidence="3 4">NBRC 14228</strain>
    </source>
</reference>
<evidence type="ECO:0008006" key="5">
    <source>
        <dbReference type="Google" id="ProtNLM"/>
    </source>
</evidence>
<evidence type="ECO:0000256" key="1">
    <source>
        <dbReference type="SAM" id="Phobius"/>
    </source>
</evidence>
<feature type="signal peptide" evidence="2">
    <location>
        <begin position="1"/>
        <end position="27"/>
    </location>
</feature>
<keyword evidence="2" id="KW-0732">Signal</keyword>
<keyword evidence="1" id="KW-0812">Transmembrane</keyword>
<evidence type="ECO:0000313" key="3">
    <source>
        <dbReference type="EMBL" id="GEC10189.1"/>
    </source>
</evidence>
<accession>A0A4Y3VWV6</accession>